<evidence type="ECO:0000313" key="3">
    <source>
        <dbReference type="Proteomes" id="UP001153269"/>
    </source>
</evidence>
<proteinExistence type="predicted"/>
<name>A0A9N7V7T5_PLEPL</name>
<sequence length="129" mass="13496">MSSISYSKTVSGSGQTLVNGKGQEEAALLHQLQPHPRSPPPLSLSNHSSSVNPPTSPLISTGGTLSPRSAGLGLGHRSLGQAVTAYGKAFCYRQPSPPQTLAGNINTLEGDLGQYMWAKANDAVTELWL</sequence>
<dbReference type="Proteomes" id="UP001153269">
    <property type="component" value="Unassembled WGS sequence"/>
</dbReference>
<reference evidence="2" key="1">
    <citation type="submission" date="2020-03" db="EMBL/GenBank/DDBJ databases">
        <authorList>
            <person name="Weist P."/>
        </authorList>
    </citation>
    <scope>NUCLEOTIDE SEQUENCE</scope>
</reference>
<gene>
    <name evidence="2" type="ORF">PLEPLA_LOCUS32082</name>
</gene>
<organism evidence="2 3">
    <name type="scientific">Pleuronectes platessa</name>
    <name type="common">European plaice</name>
    <dbReference type="NCBI Taxonomy" id="8262"/>
    <lineage>
        <taxon>Eukaryota</taxon>
        <taxon>Metazoa</taxon>
        <taxon>Chordata</taxon>
        <taxon>Craniata</taxon>
        <taxon>Vertebrata</taxon>
        <taxon>Euteleostomi</taxon>
        <taxon>Actinopterygii</taxon>
        <taxon>Neopterygii</taxon>
        <taxon>Teleostei</taxon>
        <taxon>Neoteleostei</taxon>
        <taxon>Acanthomorphata</taxon>
        <taxon>Carangaria</taxon>
        <taxon>Pleuronectiformes</taxon>
        <taxon>Pleuronectoidei</taxon>
        <taxon>Pleuronectidae</taxon>
        <taxon>Pleuronectes</taxon>
    </lineage>
</organism>
<dbReference type="EMBL" id="CADEAL010003336">
    <property type="protein sequence ID" value="CAB1444366.1"/>
    <property type="molecule type" value="Genomic_DNA"/>
</dbReference>
<evidence type="ECO:0000313" key="2">
    <source>
        <dbReference type="EMBL" id="CAB1444366.1"/>
    </source>
</evidence>
<feature type="region of interest" description="Disordered" evidence="1">
    <location>
        <begin position="1"/>
        <end position="72"/>
    </location>
</feature>
<keyword evidence="3" id="KW-1185">Reference proteome</keyword>
<dbReference type="AlphaFoldDB" id="A0A9N7V7T5"/>
<comment type="caution">
    <text evidence="2">The sequence shown here is derived from an EMBL/GenBank/DDBJ whole genome shotgun (WGS) entry which is preliminary data.</text>
</comment>
<evidence type="ECO:0000256" key="1">
    <source>
        <dbReference type="SAM" id="MobiDB-lite"/>
    </source>
</evidence>
<protein>
    <submittedName>
        <fullName evidence="2">Uncharacterized protein</fullName>
    </submittedName>
</protein>
<accession>A0A9N7V7T5</accession>
<feature type="compositionally biased region" description="Polar residues" evidence="1">
    <location>
        <begin position="1"/>
        <end position="18"/>
    </location>
</feature>
<feature type="compositionally biased region" description="Low complexity" evidence="1">
    <location>
        <begin position="43"/>
        <end position="53"/>
    </location>
</feature>
<feature type="compositionally biased region" description="Polar residues" evidence="1">
    <location>
        <begin position="57"/>
        <end position="67"/>
    </location>
</feature>